<dbReference type="GO" id="GO:0009536">
    <property type="term" value="C:plastid"/>
    <property type="evidence" value="ECO:0007669"/>
    <property type="project" value="UniProtKB-SubCell"/>
</dbReference>
<comment type="subcellular location">
    <subcellularLocation>
        <location evidence="1">Plastid</location>
    </subcellularLocation>
</comment>
<accession>A0AAE0F1K7</accession>
<dbReference type="Proteomes" id="UP001190700">
    <property type="component" value="Unassembled WGS sequence"/>
</dbReference>
<evidence type="ECO:0000313" key="4">
    <source>
        <dbReference type="EMBL" id="KAK3248002.1"/>
    </source>
</evidence>
<evidence type="ECO:0000256" key="1">
    <source>
        <dbReference type="ARBA" id="ARBA00004474"/>
    </source>
</evidence>
<feature type="domain" description="Plastid lipid-associated protein/fibrillin conserved" evidence="3">
    <location>
        <begin position="62"/>
        <end position="223"/>
    </location>
</feature>
<evidence type="ECO:0000259" key="3">
    <source>
        <dbReference type="Pfam" id="PF04755"/>
    </source>
</evidence>
<protein>
    <recommendedName>
        <fullName evidence="3">Plastid lipid-associated protein/fibrillin conserved domain-containing protein</fullName>
    </recommendedName>
</protein>
<sequence length="224" mass="24466">MRALQLNASAISSRNFPTYPRNGLGHSRKQCLRSHSACKAGAKSFQNPLGSLFGGSRRKLTTLKEDLLTSIDGTNCGASASPEEAEQVDTAVQPLEARSVNMQPTSGPLTGRWRLEYTTEADVHAFLNRKLLGLPVVDIGQEIDLPSQRITNNIDLAAGISIQAGAPLEISSGQRIAYFFDWFALKIGKFELKVPLKKGPGGWTEATYCDDDMRIMRNSRGDLL</sequence>
<gene>
    <name evidence="4" type="ORF">CYMTET_42518</name>
</gene>
<feature type="non-terminal residue" evidence="4">
    <location>
        <position position="224"/>
    </location>
</feature>
<keyword evidence="2" id="KW-0934">Plastid</keyword>
<reference evidence="4 5" key="1">
    <citation type="journal article" date="2015" name="Genome Biol. Evol.">
        <title>Comparative Genomics of a Bacterivorous Green Alga Reveals Evolutionary Causalities and Consequences of Phago-Mixotrophic Mode of Nutrition.</title>
        <authorList>
            <person name="Burns J.A."/>
            <person name="Paasch A."/>
            <person name="Narechania A."/>
            <person name="Kim E."/>
        </authorList>
    </citation>
    <scope>NUCLEOTIDE SEQUENCE [LARGE SCALE GENOMIC DNA]</scope>
    <source>
        <strain evidence="4 5">PLY_AMNH</strain>
    </source>
</reference>
<evidence type="ECO:0000313" key="5">
    <source>
        <dbReference type="Proteomes" id="UP001190700"/>
    </source>
</evidence>
<dbReference type="InterPro" id="IPR006843">
    <property type="entry name" value="PAP/fibrillin_dom"/>
</dbReference>
<evidence type="ECO:0000256" key="2">
    <source>
        <dbReference type="ARBA" id="ARBA00022640"/>
    </source>
</evidence>
<comment type="caution">
    <text evidence="4">The sequence shown here is derived from an EMBL/GenBank/DDBJ whole genome shotgun (WGS) entry which is preliminary data.</text>
</comment>
<dbReference type="EMBL" id="LGRX02028496">
    <property type="protein sequence ID" value="KAK3248002.1"/>
    <property type="molecule type" value="Genomic_DNA"/>
</dbReference>
<dbReference type="InterPro" id="IPR039633">
    <property type="entry name" value="PAP"/>
</dbReference>
<name>A0AAE0F1K7_9CHLO</name>
<dbReference type="Pfam" id="PF04755">
    <property type="entry name" value="PAP_fibrillin"/>
    <property type="match status" value="1"/>
</dbReference>
<dbReference type="PANTHER" id="PTHR31906">
    <property type="entry name" value="PLASTID-LIPID-ASSOCIATED PROTEIN 4, CHLOROPLASTIC-RELATED"/>
    <property type="match status" value="1"/>
</dbReference>
<keyword evidence="5" id="KW-1185">Reference proteome</keyword>
<organism evidence="4 5">
    <name type="scientific">Cymbomonas tetramitiformis</name>
    <dbReference type="NCBI Taxonomy" id="36881"/>
    <lineage>
        <taxon>Eukaryota</taxon>
        <taxon>Viridiplantae</taxon>
        <taxon>Chlorophyta</taxon>
        <taxon>Pyramimonadophyceae</taxon>
        <taxon>Pyramimonadales</taxon>
        <taxon>Pyramimonadaceae</taxon>
        <taxon>Cymbomonas</taxon>
    </lineage>
</organism>
<dbReference type="AlphaFoldDB" id="A0AAE0F1K7"/>
<proteinExistence type="predicted"/>